<evidence type="ECO:0000313" key="4">
    <source>
        <dbReference type="Proteomes" id="UP000287766"/>
    </source>
</evidence>
<accession>A0A2T4CV86</accession>
<dbReference type="InterPro" id="IPR023393">
    <property type="entry name" value="START-like_dom_sf"/>
</dbReference>
<dbReference type="GO" id="GO:0048039">
    <property type="term" value="F:ubiquinone binding"/>
    <property type="evidence" value="ECO:0007669"/>
    <property type="project" value="InterPro"/>
</dbReference>
<evidence type="ECO:0000256" key="1">
    <source>
        <dbReference type="ARBA" id="ARBA00008918"/>
    </source>
</evidence>
<sequence>MPTIERSALVPYSDAQMYALVDDILAYPEFVPGCVKAEVVEQTEQSKVARLQISKAGISKSFSTRNRGDHPHEIAMELVDGPFHYLRGGWYFQRLNDDACKIVLKLDFEFANRLLGMAFGRIFNELQSRMVDAFVQRARQVYGSPSS</sequence>
<dbReference type="InterPro" id="IPR044996">
    <property type="entry name" value="COQ10-like"/>
</dbReference>
<dbReference type="InterPro" id="IPR005031">
    <property type="entry name" value="COQ10_START"/>
</dbReference>
<dbReference type="Proteomes" id="UP000287766">
    <property type="component" value="Unassembled WGS sequence"/>
</dbReference>
<gene>
    <name evidence="3" type="ORF">CWE22_03520</name>
</gene>
<evidence type="ECO:0000313" key="3">
    <source>
        <dbReference type="EMBL" id="RUO41265.1"/>
    </source>
</evidence>
<reference evidence="4" key="1">
    <citation type="journal article" date="2018" name="Front. Microbiol.">
        <title>Genome-Based Analysis Reveals the Taxonomy and Diversity of the Family Idiomarinaceae.</title>
        <authorList>
            <person name="Liu Y."/>
            <person name="Lai Q."/>
            <person name="Shao Z."/>
        </authorList>
    </citation>
    <scope>NUCLEOTIDE SEQUENCE [LARGE SCALE GENOMIC DNA]</scope>
    <source>
        <strain evidence="4">KYW314</strain>
    </source>
</reference>
<dbReference type="SUPFAM" id="SSF55961">
    <property type="entry name" value="Bet v1-like"/>
    <property type="match status" value="1"/>
</dbReference>
<dbReference type="PANTHER" id="PTHR12901:SF10">
    <property type="entry name" value="COENZYME Q-BINDING PROTEIN COQ10, MITOCHONDRIAL"/>
    <property type="match status" value="1"/>
</dbReference>
<protein>
    <submittedName>
        <fullName evidence="3">Ubiquinone-binding protein</fullName>
    </submittedName>
</protein>
<evidence type="ECO:0000256" key="2">
    <source>
        <dbReference type="ARBA" id="ARBA00022649"/>
    </source>
</evidence>
<keyword evidence="4" id="KW-1185">Reference proteome</keyword>
<dbReference type="Pfam" id="PF03364">
    <property type="entry name" value="Polyketide_cyc"/>
    <property type="match status" value="1"/>
</dbReference>
<dbReference type="PANTHER" id="PTHR12901">
    <property type="entry name" value="SPERM PROTEIN HOMOLOG"/>
    <property type="match status" value="1"/>
</dbReference>
<dbReference type="Gene3D" id="3.30.530.20">
    <property type="match status" value="1"/>
</dbReference>
<comment type="similarity">
    <text evidence="1">Belongs to the ribosome association toxin RatA family.</text>
</comment>
<organism evidence="3 4">
    <name type="scientific">Pseudidiomarina aestuarii</name>
    <dbReference type="NCBI Taxonomy" id="624146"/>
    <lineage>
        <taxon>Bacteria</taxon>
        <taxon>Pseudomonadati</taxon>
        <taxon>Pseudomonadota</taxon>
        <taxon>Gammaproteobacteria</taxon>
        <taxon>Alteromonadales</taxon>
        <taxon>Idiomarinaceae</taxon>
        <taxon>Pseudidiomarina</taxon>
    </lineage>
</organism>
<dbReference type="EMBL" id="PIPR01000001">
    <property type="protein sequence ID" value="RUO41265.1"/>
    <property type="molecule type" value="Genomic_DNA"/>
</dbReference>
<keyword evidence="3" id="KW-0830">Ubiquinone</keyword>
<comment type="caution">
    <text evidence="3">The sequence shown here is derived from an EMBL/GenBank/DDBJ whole genome shotgun (WGS) entry which is preliminary data.</text>
</comment>
<keyword evidence="2" id="KW-1277">Toxin-antitoxin system</keyword>
<proteinExistence type="inferred from homology"/>
<dbReference type="CDD" id="cd07813">
    <property type="entry name" value="COQ10p_like"/>
    <property type="match status" value="1"/>
</dbReference>
<name>A0A2T4CV86_9GAMM</name>
<dbReference type="GO" id="GO:0045333">
    <property type="term" value="P:cellular respiration"/>
    <property type="evidence" value="ECO:0007669"/>
    <property type="project" value="InterPro"/>
</dbReference>
<dbReference type="AlphaFoldDB" id="A0A2T4CV86"/>
<dbReference type="RefSeq" id="WP_169929997.1">
    <property type="nucleotide sequence ID" value="NZ_PIPR01000001.1"/>
</dbReference>